<proteinExistence type="predicted"/>
<feature type="transmembrane region" description="Helical" evidence="1">
    <location>
        <begin position="279"/>
        <end position="300"/>
    </location>
</feature>
<comment type="caution">
    <text evidence="2">The sequence shown here is derived from an EMBL/GenBank/DDBJ whole genome shotgun (WGS) entry which is preliminary data.</text>
</comment>
<accession>A0A0F9TRW6</accession>
<organism evidence="2">
    <name type="scientific">marine sediment metagenome</name>
    <dbReference type="NCBI Taxonomy" id="412755"/>
    <lineage>
        <taxon>unclassified sequences</taxon>
        <taxon>metagenomes</taxon>
        <taxon>ecological metagenomes</taxon>
    </lineage>
</organism>
<sequence>MGKKMYYSEEEAAAKLGCSVDELNAYVSEEKIRVFKDGLRNMYNAQEVDALAEEKGVGGEEDIVLTPADTGAGDEVEITLAAAGEETDIGMQSEAGEGVIPVEPAGPAADAVDLSIEAEDLAEGGKEDTALSEEGVSIFDTDDFDVESADAMSKTQVAPSLEEQIAMEGVGSGSGLLDLTRESDDTSLGAEILEHIDADAEGAPELIEESLADDLSGLSEASAPAVVAPTVVEEVDPAAGLFGGLIIGCAVVALVLTAMALASLTNQQPEYLTWLNKNLFALVVGSVAVVGIGALAGFMIGKTAADRQAAIRRAGG</sequence>
<name>A0A0F9TRW6_9ZZZZ</name>
<reference evidence="2" key="1">
    <citation type="journal article" date="2015" name="Nature">
        <title>Complex archaea that bridge the gap between prokaryotes and eukaryotes.</title>
        <authorList>
            <person name="Spang A."/>
            <person name="Saw J.H."/>
            <person name="Jorgensen S.L."/>
            <person name="Zaremba-Niedzwiedzka K."/>
            <person name="Martijn J."/>
            <person name="Lind A.E."/>
            <person name="van Eijk R."/>
            <person name="Schleper C."/>
            <person name="Guy L."/>
            <person name="Ettema T.J."/>
        </authorList>
    </citation>
    <scope>NUCLEOTIDE SEQUENCE</scope>
</reference>
<evidence type="ECO:0000313" key="2">
    <source>
        <dbReference type="EMBL" id="KKN83760.1"/>
    </source>
</evidence>
<dbReference type="AlphaFoldDB" id="A0A0F9TRW6"/>
<evidence type="ECO:0000256" key="1">
    <source>
        <dbReference type="SAM" id="Phobius"/>
    </source>
</evidence>
<dbReference type="EMBL" id="LAZR01000180">
    <property type="protein sequence ID" value="KKN83760.1"/>
    <property type="molecule type" value="Genomic_DNA"/>
</dbReference>
<feature type="transmembrane region" description="Helical" evidence="1">
    <location>
        <begin position="241"/>
        <end position="264"/>
    </location>
</feature>
<protein>
    <recommendedName>
        <fullName evidence="3">DNA-binding protein</fullName>
    </recommendedName>
</protein>
<evidence type="ECO:0008006" key="3">
    <source>
        <dbReference type="Google" id="ProtNLM"/>
    </source>
</evidence>
<gene>
    <name evidence="2" type="ORF">LCGC14_0295850</name>
</gene>
<keyword evidence="1" id="KW-0472">Membrane</keyword>
<keyword evidence="1" id="KW-0812">Transmembrane</keyword>
<keyword evidence="1" id="KW-1133">Transmembrane helix</keyword>